<dbReference type="RefSeq" id="WP_263048106.1">
    <property type="nucleotide sequence ID" value="NZ_CP106738.1"/>
</dbReference>
<name>A0ABY6DBK2_9RHOB</name>
<feature type="transmembrane region" description="Helical" evidence="1">
    <location>
        <begin position="122"/>
        <end position="147"/>
    </location>
</feature>
<sequence length="380" mass="42176">MIRLNDAFDIYIDANIVLVLTAAVWILTRAALRATPLRAAFALQLRLAYTLLAAMALVPLSVFALELARNGGLLDKSAVLNLSDIAVAQFLDGRIAMSPVAFEDMLNWRARFTQAIVTPTGAIGLVIAVSLMLGSALALVCSLRSLIRVHGLIGRSYLWRRIGSVDLRLTDEIHVPFSTRGVQRHYVVLPSAMLAREGDLRIAVAHELQHARQGDLGWALAIEGLRALFFWNPAYHFWRREVERLRELACDQQVLARRHFSVKAYCDCLIRACRNSLRDDRRRQIGVPVVSLVPLRAARAGCRASVVLRGRILSMLHARPLARIGRGTNAAIIGMVVASLLMLSAATQRSGDWSHDRLMLSTIVNLERLAQHNAPARLVW</sequence>
<dbReference type="PANTHER" id="PTHR34978">
    <property type="entry name" value="POSSIBLE SENSOR-TRANSDUCER PROTEIN BLAR"/>
    <property type="match status" value="1"/>
</dbReference>
<reference evidence="3" key="1">
    <citation type="submission" date="2022-10" db="EMBL/GenBank/DDBJ databases">
        <title>Roseovarius pelagicus sp. nov., isolated from Arctic seawater.</title>
        <authorList>
            <person name="Hong Y.W."/>
            <person name="Hwang C.Y."/>
        </authorList>
    </citation>
    <scope>NUCLEOTIDE SEQUENCE</scope>
    <source>
        <strain evidence="3">HL-MP18</strain>
    </source>
</reference>
<feature type="transmembrane region" description="Helical" evidence="1">
    <location>
        <begin position="329"/>
        <end position="347"/>
    </location>
</feature>
<keyword evidence="1" id="KW-0812">Transmembrane</keyword>
<evidence type="ECO:0000256" key="1">
    <source>
        <dbReference type="SAM" id="Phobius"/>
    </source>
</evidence>
<proteinExistence type="predicted"/>
<evidence type="ECO:0000259" key="2">
    <source>
        <dbReference type="Pfam" id="PF05569"/>
    </source>
</evidence>
<dbReference type="Pfam" id="PF05569">
    <property type="entry name" value="Peptidase_M56"/>
    <property type="match status" value="1"/>
</dbReference>
<organism evidence="3 4">
    <name type="scientific">Roseovarius pelagicus</name>
    <dbReference type="NCBI Taxonomy" id="2980108"/>
    <lineage>
        <taxon>Bacteria</taxon>
        <taxon>Pseudomonadati</taxon>
        <taxon>Pseudomonadota</taxon>
        <taxon>Alphaproteobacteria</taxon>
        <taxon>Rhodobacterales</taxon>
        <taxon>Roseobacteraceae</taxon>
        <taxon>Roseovarius</taxon>
    </lineage>
</organism>
<gene>
    <name evidence="3" type="ORF">N7U68_02295</name>
</gene>
<keyword evidence="1" id="KW-1133">Transmembrane helix</keyword>
<protein>
    <submittedName>
        <fullName evidence="3">M56 family metallopeptidase</fullName>
    </submittedName>
</protein>
<keyword evidence="4" id="KW-1185">Reference proteome</keyword>
<dbReference type="PANTHER" id="PTHR34978:SF3">
    <property type="entry name" value="SLR0241 PROTEIN"/>
    <property type="match status" value="1"/>
</dbReference>
<dbReference type="Proteomes" id="UP001064087">
    <property type="component" value="Chromosome"/>
</dbReference>
<evidence type="ECO:0000313" key="4">
    <source>
        <dbReference type="Proteomes" id="UP001064087"/>
    </source>
</evidence>
<feature type="domain" description="Peptidase M56" evidence="2">
    <location>
        <begin position="18"/>
        <end position="272"/>
    </location>
</feature>
<dbReference type="InterPro" id="IPR008756">
    <property type="entry name" value="Peptidase_M56"/>
</dbReference>
<accession>A0ABY6DBK2</accession>
<dbReference type="InterPro" id="IPR052173">
    <property type="entry name" value="Beta-lactam_resp_regulator"/>
</dbReference>
<feature type="transmembrane region" description="Helical" evidence="1">
    <location>
        <begin position="47"/>
        <end position="67"/>
    </location>
</feature>
<dbReference type="EMBL" id="CP106738">
    <property type="protein sequence ID" value="UXX83532.1"/>
    <property type="molecule type" value="Genomic_DNA"/>
</dbReference>
<dbReference type="CDD" id="cd07341">
    <property type="entry name" value="M56_BlaR1_MecR1_like"/>
    <property type="match status" value="1"/>
</dbReference>
<feature type="transmembrane region" description="Helical" evidence="1">
    <location>
        <begin position="7"/>
        <end position="27"/>
    </location>
</feature>
<keyword evidence="1" id="KW-0472">Membrane</keyword>
<evidence type="ECO:0000313" key="3">
    <source>
        <dbReference type="EMBL" id="UXX83532.1"/>
    </source>
</evidence>